<feature type="domain" description="Rib" evidence="7">
    <location>
        <begin position="95"/>
        <end position="148"/>
    </location>
</feature>
<dbReference type="AlphaFoldDB" id="A0A0R1WLZ8"/>
<dbReference type="InterPro" id="IPR019931">
    <property type="entry name" value="LPXTG_anchor"/>
</dbReference>
<dbReference type="PATRIC" id="fig|1423779.3.peg.465"/>
<dbReference type="Pfam" id="PF08428">
    <property type="entry name" value="Rib"/>
    <property type="match status" value="1"/>
</dbReference>
<name>A0A0R1WLZ8_9LACO</name>
<organism evidence="8 9">
    <name type="scientific">Limosilactobacillus oris DSM 4864</name>
    <dbReference type="NCBI Taxonomy" id="1423779"/>
    <lineage>
        <taxon>Bacteria</taxon>
        <taxon>Bacillati</taxon>
        <taxon>Bacillota</taxon>
        <taxon>Bacilli</taxon>
        <taxon>Lactobacillales</taxon>
        <taxon>Lactobacillaceae</taxon>
        <taxon>Limosilactobacillus</taxon>
    </lineage>
</organism>
<sequence>MMLKKTLKTSLIATVALSTLGLAGVLITATPAHAATTAGEVVTSSNSDAAVQTTTEAQKYGELVTINDQTIRQNHAEELTTPVIANPTTAGSSQDGMNLAVVPAGIKTSWAAPQQLMADVAQPGNHQEGVVVAFPDGSTKTLGMALHVLGDEQDTNQAKQSQLTPNNRADLESASDGLVAAQFNGQGKTSSELESRATSLVTDPANPQLVTERVPAGNNQLPQTGVDQEKGLLSLGLATVMTMLGLIRTNRQAGKR</sequence>
<dbReference type="Proteomes" id="UP000050973">
    <property type="component" value="Unassembled WGS sequence"/>
</dbReference>
<keyword evidence="2" id="KW-0964">Secreted</keyword>
<proteinExistence type="predicted"/>
<feature type="chain" id="PRO_5006412782" evidence="5">
    <location>
        <begin position="35"/>
        <end position="256"/>
    </location>
</feature>
<evidence type="ECO:0000256" key="3">
    <source>
        <dbReference type="ARBA" id="ARBA00022729"/>
    </source>
</evidence>
<reference evidence="8 9" key="1">
    <citation type="journal article" date="2015" name="Genome Announc.">
        <title>Expanding the biotechnology potential of lactobacilli through comparative genomics of 213 strains and associated genera.</title>
        <authorList>
            <person name="Sun Z."/>
            <person name="Harris H.M."/>
            <person name="McCann A."/>
            <person name="Guo C."/>
            <person name="Argimon S."/>
            <person name="Zhang W."/>
            <person name="Yang X."/>
            <person name="Jeffery I.B."/>
            <person name="Cooney J.C."/>
            <person name="Kagawa T.F."/>
            <person name="Liu W."/>
            <person name="Song Y."/>
            <person name="Salvetti E."/>
            <person name="Wrobel A."/>
            <person name="Rasinkangas P."/>
            <person name="Parkhill J."/>
            <person name="Rea M.C."/>
            <person name="O'Sullivan O."/>
            <person name="Ritari J."/>
            <person name="Douillard F.P."/>
            <person name="Paul Ross R."/>
            <person name="Yang R."/>
            <person name="Briner A.E."/>
            <person name="Felis G.E."/>
            <person name="de Vos W.M."/>
            <person name="Barrangou R."/>
            <person name="Klaenhammer T.R."/>
            <person name="Caufield P.W."/>
            <person name="Cui Y."/>
            <person name="Zhang H."/>
            <person name="O'Toole P.W."/>
        </authorList>
    </citation>
    <scope>NUCLEOTIDE SEQUENCE [LARGE SCALE GENOMIC DNA]</scope>
    <source>
        <strain evidence="8 9">DSM 4864</strain>
    </source>
</reference>
<evidence type="ECO:0000313" key="8">
    <source>
        <dbReference type="EMBL" id="KRM15228.1"/>
    </source>
</evidence>
<protein>
    <submittedName>
        <fullName evidence="8">LPXTG-motif cell wall anchor domain protein</fullName>
    </submittedName>
</protein>
<evidence type="ECO:0000259" key="7">
    <source>
        <dbReference type="Pfam" id="PF08428"/>
    </source>
</evidence>
<evidence type="ECO:0000256" key="5">
    <source>
        <dbReference type="SAM" id="SignalP"/>
    </source>
</evidence>
<keyword evidence="1" id="KW-0134">Cell wall</keyword>
<gene>
    <name evidence="8" type="ORF">FC49_GL000458</name>
</gene>
<dbReference type="InterPro" id="IPR059115">
    <property type="entry name" value="Rib"/>
</dbReference>
<comment type="caution">
    <text evidence="8">The sequence shown here is derived from an EMBL/GenBank/DDBJ whole genome shotgun (WGS) entry which is preliminary data.</text>
</comment>
<dbReference type="RefSeq" id="WP_235804882.1">
    <property type="nucleotide sequence ID" value="NZ_AZGE01000014.1"/>
</dbReference>
<dbReference type="EMBL" id="AZGE01000014">
    <property type="protein sequence ID" value="KRM15228.1"/>
    <property type="molecule type" value="Genomic_DNA"/>
</dbReference>
<keyword evidence="3 5" id="KW-0732">Signal</keyword>
<feature type="signal peptide" evidence="5">
    <location>
        <begin position="1"/>
        <end position="34"/>
    </location>
</feature>
<accession>A0A0R1WLZ8</accession>
<feature type="domain" description="Gram-positive cocci surface proteins LPxTG" evidence="6">
    <location>
        <begin position="217"/>
        <end position="251"/>
    </location>
</feature>
<evidence type="ECO:0000256" key="4">
    <source>
        <dbReference type="ARBA" id="ARBA00023088"/>
    </source>
</evidence>
<dbReference type="NCBIfam" id="TIGR01167">
    <property type="entry name" value="LPXTG_anchor"/>
    <property type="match status" value="1"/>
</dbReference>
<evidence type="ECO:0000313" key="9">
    <source>
        <dbReference type="Proteomes" id="UP000050973"/>
    </source>
</evidence>
<evidence type="ECO:0000259" key="6">
    <source>
        <dbReference type="Pfam" id="PF00746"/>
    </source>
</evidence>
<evidence type="ECO:0000256" key="1">
    <source>
        <dbReference type="ARBA" id="ARBA00022512"/>
    </source>
</evidence>
<evidence type="ECO:0000256" key="2">
    <source>
        <dbReference type="ARBA" id="ARBA00022525"/>
    </source>
</evidence>
<keyword evidence="4" id="KW-0572">Peptidoglycan-anchor</keyword>
<dbReference type="Pfam" id="PF00746">
    <property type="entry name" value="Gram_pos_anchor"/>
    <property type="match status" value="1"/>
</dbReference>